<evidence type="ECO:0000256" key="5">
    <source>
        <dbReference type="ARBA" id="ARBA00022692"/>
    </source>
</evidence>
<feature type="transmembrane region" description="Helical" evidence="8">
    <location>
        <begin position="326"/>
        <end position="347"/>
    </location>
</feature>
<keyword evidence="5 8" id="KW-0812">Transmembrane</keyword>
<feature type="transmembrane region" description="Helical" evidence="8">
    <location>
        <begin position="193"/>
        <end position="211"/>
    </location>
</feature>
<keyword evidence="6 8" id="KW-1133">Transmembrane helix</keyword>
<evidence type="ECO:0000256" key="1">
    <source>
        <dbReference type="ARBA" id="ARBA00004651"/>
    </source>
</evidence>
<dbReference type="KEGG" id="lnn:F0161_08740"/>
<dbReference type="GO" id="GO:0005886">
    <property type="term" value="C:plasma membrane"/>
    <property type="evidence" value="ECO:0007669"/>
    <property type="project" value="UniProtKB-SubCell"/>
</dbReference>
<dbReference type="SUPFAM" id="SSF103473">
    <property type="entry name" value="MFS general substrate transporter"/>
    <property type="match status" value="1"/>
</dbReference>
<feature type="transmembrane region" description="Helical" evidence="8">
    <location>
        <begin position="77"/>
        <end position="96"/>
    </location>
</feature>
<evidence type="ECO:0000313" key="10">
    <source>
        <dbReference type="EMBL" id="QER67925.1"/>
    </source>
</evidence>
<evidence type="ECO:0000256" key="6">
    <source>
        <dbReference type="ARBA" id="ARBA00022989"/>
    </source>
</evidence>
<dbReference type="PANTHER" id="PTHR42718">
    <property type="entry name" value="MAJOR FACILITATOR SUPERFAMILY MULTIDRUG TRANSPORTER MFSC"/>
    <property type="match status" value="1"/>
</dbReference>
<dbReference type="OrthoDB" id="9816041at2"/>
<evidence type="ECO:0000256" key="7">
    <source>
        <dbReference type="ARBA" id="ARBA00023136"/>
    </source>
</evidence>
<sequence length="492" mass="54250">MVKEKYLLTIYLVGSTFPRRGGYFFAKRIKSSFKTNQTRYLWDCRSCLLWVLVETSMNVTFPTLMHQFNATLSQVQWVTTAYLLAVAATMVIAAYIQSNFKTKTIINIGGIAFVLGGLICAFSPSLVLLLIGRIIQAFGTGFAMPLVFSLIMHQVPFNQQGKFTGTAGMVIAMAPSLGPTYGGLVTQTMSWPIIFWITIPIGAICWLVASFNMPQNQVLHRRAFPLVQFILITLGLVLIALGFNSAGQHGFTNPQFYMPVLVAIIAIWGFVKLSTQNSNPLLQLKMFKNSTFTKVLAIYFLIQFVQIGMVFLLPNFAQLALGKNSLVSGMLLLTGSLVSAILSPLAGNFMDRVGFNKPLVIGTLFLLISTLCFAIFAQRLNVLTIIIFNVFYMIGFSFMFNNSLTFGLQEVDKSQIGDANAIFNTLQQYSGSLGTTIMAVMLATGSRVLPNANTIHQTLMGNQIAMWTNFGIIIVVIILVISLGRQIQNSKS</sequence>
<evidence type="ECO:0000256" key="8">
    <source>
        <dbReference type="SAM" id="Phobius"/>
    </source>
</evidence>
<feature type="transmembrane region" description="Helical" evidence="8">
    <location>
        <begin position="464"/>
        <end position="484"/>
    </location>
</feature>
<name>A0A5P1X3E6_9LACO</name>
<dbReference type="GO" id="GO:0022857">
    <property type="term" value="F:transmembrane transporter activity"/>
    <property type="evidence" value="ECO:0007669"/>
    <property type="project" value="InterPro"/>
</dbReference>
<dbReference type="EMBL" id="CP043939">
    <property type="protein sequence ID" value="QER67925.1"/>
    <property type="molecule type" value="Genomic_DNA"/>
</dbReference>
<feature type="domain" description="Major facilitator superfamily (MFS) profile" evidence="9">
    <location>
        <begin position="1"/>
        <end position="488"/>
    </location>
</feature>
<dbReference type="PROSITE" id="PS50850">
    <property type="entry name" value="MFS"/>
    <property type="match status" value="1"/>
</dbReference>
<dbReference type="AlphaFoldDB" id="A0A5P1X3E6"/>
<feature type="transmembrane region" description="Helical" evidence="8">
    <location>
        <begin position="163"/>
        <end position="181"/>
    </location>
</feature>
<feature type="transmembrane region" description="Helical" evidence="8">
    <location>
        <begin position="108"/>
        <end position="128"/>
    </location>
</feature>
<feature type="transmembrane region" description="Helical" evidence="8">
    <location>
        <begin position="296"/>
        <end position="314"/>
    </location>
</feature>
<dbReference type="InterPro" id="IPR011701">
    <property type="entry name" value="MFS"/>
</dbReference>
<dbReference type="Gene3D" id="1.20.1720.10">
    <property type="entry name" value="Multidrug resistance protein D"/>
    <property type="match status" value="1"/>
</dbReference>
<protein>
    <submittedName>
        <fullName evidence="10">Multidrug efflux MFS transporter</fullName>
    </submittedName>
</protein>
<feature type="transmembrane region" description="Helical" evidence="8">
    <location>
        <begin position="256"/>
        <end position="275"/>
    </location>
</feature>
<dbReference type="InterPro" id="IPR004638">
    <property type="entry name" value="EmrB-like"/>
</dbReference>
<dbReference type="InterPro" id="IPR020846">
    <property type="entry name" value="MFS_dom"/>
</dbReference>
<reference evidence="10 11" key="1">
    <citation type="submission" date="2019-09" db="EMBL/GenBank/DDBJ databases">
        <title>Complete Genome Sequence of Lactobacillus nenjiangensis SH-Y15, isolated from sauerkraut.</title>
        <authorList>
            <person name="Yang H."/>
        </authorList>
    </citation>
    <scope>NUCLEOTIDE SEQUENCE [LARGE SCALE GENOMIC DNA]</scope>
    <source>
        <strain evidence="10 11">SH-Y15</strain>
    </source>
</reference>
<keyword evidence="7 8" id="KW-0472">Membrane</keyword>
<evidence type="ECO:0000259" key="9">
    <source>
        <dbReference type="PROSITE" id="PS50850"/>
    </source>
</evidence>
<feature type="transmembrane region" description="Helical" evidence="8">
    <location>
        <begin position="421"/>
        <end position="444"/>
    </location>
</feature>
<dbReference type="InterPro" id="IPR036259">
    <property type="entry name" value="MFS_trans_sf"/>
</dbReference>
<evidence type="ECO:0000256" key="2">
    <source>
        <dbReference type="ARBA" id="ARBA00008537"/>
    </source>
</evidence>
<dbReference type="Proteomes" id="UP000325295">
    <property type="component" value="Chromosome"/>
</dbReference>
<evidence type="ECO:0000256" key="4">
    <source>
        <dbReference type="ARBA" id="ARBA00022475"/>
    </source>
</evidence>
<evidence type="ECO:0000313" key="11">
    <source>
        <dbReference type="Proteomes" id="UP000325295"/>
    </source>
</evidence>
<organism evidence="10 11">
    <name type="scientific">Paucilactobacillus nenjiangensis</name>
    <dbReference type="NCBI Taxonomy" id="1296540"/>
    <lineage>
        <taxon>Bacteria</taxon>
        <taxon>Bacillati</taxon>
        <taxon>Bacillota</taxon>
        <taxon>Bacilli</taxon>
        <taxon>Lactobacillales</taxon>
        <taxon>Lactobacillaceae</taxon>
        <taxon>Paucilactobacillus</taxon>
    </lineage>
</organism>
<proteinExistence type="inferred from homology"/>
<accession>A0A5P1X3E6</accession>
<evidence type="ECO:0000256" key="3">
    <source>
        <dbReference type="ARBA" id="ARBA00022448"/>
    </source>
</evidence>
<feature type="transmembrane region" description="Helical" evidence="8">
    <location>
        <begin position="134"/>
        <end position="151"/>
    </location>
</feature>
<dbReference type="PANTHER" id="PTHR42718:SF9">
    <property type="entry name" value="MAJOR FACILITATOR SUPERFAMILY MULTIDRUG TRANSPORTER MFSC"/>
    <property type="match status" value="1"/>
</dbReference>
<feature type="transmembrane region" description="Helical" evidence="8">
    <location>
        <begin position="382"/>
        <end position="400"/>
    </location>
</feature>
<keyword evidence="11" id="KW-1185">Reference proteome</keyword>
<feature type="transmembrane region" description="Helical" evidence="8">
    <location>
        <begin position="359"/>
        <end position="376"/>
    </location>
</feature>
<comment type="subcellular location">
    <subcellularLocation>
        <location evidence="1">Cell membrane</location>
        <topology evidence="1">Multi-pass membrane protein</topology>
    </subcellularLocation>
</comment>
<dbReference type="NCBIfam" id="TIGR00711">
    <property type="entry name" value="efflux_EmrB"/>
    <property type="match status" value="1"/>
</dbReference>
<comment type="similarity">
    <text evidence="2">Belongs to the major facilitator superfamily. EmrB family.</text>
</comment>
<gene>
    <name evidence="10" type="ORF">F0161_08740</name>
</gene>
<dbReference type="PRINTS" id="PR01036">
    <property type="entry name" value="TCRTETB"/>
</dbReference>
<feature type="transmembrane region" description="Helical" evidence="8">
    <location>
        <begin position="223"/>
        <end position="244"/>
    </location>
</feature>
<keyword evidence="3" id="KW-0813">Transport</keyword>
<feature type="transmembrane region" description="Helical" evidence="8">
    <location>
        <begin position="47"/>
        <end position="65"/>
    </location>
</feature>
<dbReference type="Gene3D" id="1.20.1250.20">
    <property type="entry name" value="MFS general substrate transporter like domains"/>
    <property type="match status" value="1"/>
</dbReference>
<keyword evidence="4" id="KW-1003">Cell membrane</keyword>
<dbReference type="Pfam" id="PF07690">
    <property type="entry name" value="MFS_1"/>
    <property type="match status" value="1"/>
</dbReference>